<evidence type="ECO:0000259" key="12">
    <source>
        <dbReference type="Pfam" id="PF00593"/>
    </source>
</evidence>
<dbReference type="EMBL" id="FRAS01000002">
    <property type="protein sequence ID" value="SHK28526.1"/>
    <property type="molecule type" value="Genomic_DNA"/>
</dbReference>
<dbReference type="AlphaFoldDB" id="A0A1M6R7X1"/>
<dbReference type="PROSITE" id="PS52016">
    <property type="entry name" value="TONB_DEPENDENT_REC_3"/>
    <property type="match status" value="1"/>
</dbReference>
<feature type="domain" description="TonB-dependent receptor-like beta-barrel" evidence="12">
    <location>
        <begin position="278"/>
        <end position="667"/>
    </location>
</feature>
<dbReference type="InterPro" id="IPR039426">
    <property type="entry name" value="TonB-dep_rcpt-like"/>
</dbReference>
<dbReference type="Gene3D" id="2.40.170.20">
    <property type="entry name" value="TonB-dependent receptor, beta-barrel domain"/>
    <property type="match status" value="1"/>
</dbReference>
<name>A0A1M6R7X1_9BACT</name>
<dbReference type="GO" id="GO:0015344">
    <property type="term" value="F:siderophore uptake transmembrane transporter activity"/>
    <property type="evidence" value="ECO:0007669"/>
    <property type="project" value="TreeGrafter"/>
</dbReference>
<keyword evidence="7 10" id="KW-0472">Membrane</keyword>
<dbReference type="GO" id="GO:0009279">
    <property type="term" value="C:cell outer membrane"/>
    <property type="evidence" value="ECO:0007669"/>
    <property type="project" value="UniProtKB-SubCell"/>
</dbReference>
<evidence type="ECO:0000256" key="1">
    <source>
        <dbReference type="ARBA" id="ARBA00004571"/>
    </source>
</evidence>
<accession>A0A1M6R7X1</accession>
<dbReference type="InterPro" id="IPR012910">
    <property type="entry name" value="Plug_dom"/>
</dbReference>
<evidence type="ECO:0000256" key="8">
    <source>
        <dbReference type="ARBA" id="ARBA00023170"/>
    </source>
</evidence>
<evidence type="ECO:0000256" key="9">
    <source>
        <dbReference type="ARBA" id="ARBA00023237"/>
    </source>
</evidence>
<dbReference type="OrthoDB" id="9762903at2"/>
<dbReference type="Pfam" id="PF00593">
    <property type="entry name" value="TonB_dep_Rec_b-barrel"/>
    <property type="match status" value="1"/>
</dbReference>
<keyword evidence="9 10" id="KW-0998">Cell outer membrane</keyword>
<organism evidence="14 15">
    <name type="scientific">Hymenobacter psychrotolerans DSM 18569</name>
    <dbReference type="NCBI Taxonomy" id="1121959"/>
    <lineage>
        <taxon>Bacteria</taxon>
        <taxon>Pseudomonadati</taxon>
        <taxon>Bacteroidota</taxon>
        <taxon>Cytophagia</taxon>
        <taxon>Cytophagales</taxon>
        <taxon>Hymenobacteraceae</taxon>
        <taxon>Hymenobacter</taxon>
    </lineage>
</organism>
<evidence type="ECO:0000256" key="10">
    <source>
        <dbReference type="PROSITE-ProRule" id="PRU01360"/>
    </source>
</evidence>
<dbReference type="STRING" id="1121959.SAMN02746009_00624"/>
<sequence>MNAVAALAAAGFPVFGLGCGLVSCQGSSDRSFELNFPSPEILVRLLATYAPTPLRLLLYGVLGGAGLPVGAWAQQSTPQSIDSVQALPAVRVQATPTASFATGSRMLTLDSAALAPFRTAMLAEALAARTPLYLKNYGPGQLSSITVRGTSAQHTAVLWNGFNIMLPTLGQNDFSLLPVSGNTAVSIQPGPAGGLYGSGAVGGTVLLSSRVRWGAGLQAAAQADAGSFGLRAGSVEGSFSNQKVALRTSLTYRQAQNDFHYDVPGGGRQRQTNAALWQGSIAQDFRWRVGQAGQLQAAMWLTDSDRQIQPSIGTANDHARQRDQSRRLLLGYEHSTARHESAVRVAWFEDILNYSTDQFRNDSRVRTSQIQGSHTLHFSPTTSLRIGAEAQHFGVRMNDYGGRVSEERFAGFALLNYAPWPRLRLSGTLRQALLPGRRSPLKPVLGAEWQAVAAATHTVLLKANAARGYRAPTLNERYYQPGGDPNLLPESSFGQELGVQHTWSPAAKPALSVQTEVTGYHQLVDNWVMWWPKPGQSFVSPRNLRQVRTQGLEASSELSWSTTAYSLKARASYAYTRAYKTRDDADGMPLSRRQLFYLPQHTANTTLEGSWRQWQGTTALSFTSFRYTQEEGPQYLPGFGLLSASVGYTLRLPGSVRATLLAQGYNLTNRSYQNYLYRAMPGRSGQLSLRVAWR</sequence>
<keyword evidence="4 10" id="KW-0812">Transmembrane</keyword>
<comment type="similarity">
    <text evidence="10 11">Belongs to the TonB-dependent receptor family.</text>
</comment>
<dbReference type="GO" id="GO:0044718">
    <property type="term" value="P:siderophore transmembrane transport"/>
    <property type="evidence" value="ECO:0007669"/>
    <property type="project" value="TreeGrafter"/>
</dbReference>
<evidence type="ECO:0000256" key="4">
    <source>
        <dbReference type="ARBA" id="ARBA00022692"/>
    </source>
</evidence>
<keyword evidence="2 10" id="KW-0813">Transport</keyword>
<keyword evidence="5" id="KW-0732">Signal</keyword>
<feature type="domain" description="TonB-dependent receptor plug" evidence="13">
    <location>
        <begin position="112"/>
        <end position="204"/>
    </location>
</feature>
<dbReference type="Gene3D" id="2.170.130.10">
    <property type="entry name" value="TonB-dependent receptor, plug domain"/>
    <property type="match status" value="1"/>
</dbReference>
<evidence type="ECO:0000256" key="2">
    <source>
        <dbReference type="ARBA" id="ARBA00022448"/>
    </source>
</evidence>
<comment type="subcellular location">
    <subcellularLocation>
        <location evidence="1 10">Cell outer membrane</location>
        <topology evidence="1 10">Multi-pass membrane protein</topology>
    </subcellularLocation>
</comment>
<evidence type="ECO:0000256" key="6">
    <source>
        <dbReference type="ARBA" id="ARBA00023077"/>
    </source>
</evidence>
<dbReference type="PANTHER" id="PTHR30069">
    <property type="entry name" value="TONB-DEPENDENT OUTER MEMBRANE RECEPTOR"/>
    <property type="match status" value="1"/>
</dbReference>
<dbReference type="Pfam" id="PF07715">
    <property type="entry name" value="Plug"/>
    <property type="match status" value="1"/>
</dbReference>
<dbReference type="Proteomes" id="UP000183947">
    <property type="component" value="Unassembled WGS sequence"/>
</dbReference>
<evidence type="ECO:0000256" key="7">
    <source>
        <dbReference type="ARBA" id="ARBA00023136"/>
    </source>
</evidence>
<dbReference type="InterPro" id="IPR036942">
    <property type="entry name" value="Beta-barrel_TonB_sf"/>
</dbReference>
<keyword evidence="3 10" id="KW-1134">Transmembrane beta strand</keyword>
<dbReference type="InterPro" id="IPR000531">
    <property type="entry name" value="Beta-barrel_TonB"/>
</dbReference>
<reference evidence="15" key="1">
    <citation type="submission" date="2016-11" db="EMBL/GenBank/DDBJ databases">
        <authorList>
            <person name="Varghese N."/>
            <person name="Submissions S."/>
        </authorList>
    </citation>
    <scope>NUCLEOTIDE SEQUENCE [LARGE SCALE GENOMIC DNA]</scope>
    <source>
        <strain evidence="15">DSM 18569</strain>
    </source>
</reference>
<dbReference type="SUPFAM" id="SSF56935">
    <property type="entry name" value="Porins"/>
    <property type="match status" value="1"/>
</dbReference>
<evidence type="ECO:0000259" key="13">
    <source>
        <dbReference type="Pfam" id="PF07715"/>
    </source>
</evidence>
<proteinExistence type="inferred from homology"/>
<dbReference type="InterPro" id="IPR037066">
    <property type="entry name" value="Plug_dom_sf"/>
</dbReference>
<keyword evidence="6 11" id="KW-0798">TonB box</keyword>
<protein>
    <submittedName>
        <fullName evidence="14">Iron complex outermembrane recepter protein</fullName>
    </submittedName>
</protein>
<gene>
    <name evidence="14" type="ORF">SAMN02746009_00624</name>
</gene>
<evidence type="ECO:0000313" key="15">
    <source>
        <dbReference type="Proteomes" id="UP000183947"/>
    </source>
</evidence>
<keyword evidence="15" id="KW-1185">Reference proteome</keyword>
<evidence type="ECO:0000313" key="14">
    <source>
        <dbReference type="EMBL" id="SHK28526.1"/>
    </source>
</evidence>
<keyword evidence="8" id="KW-0675">Receptor</keyword>
<evidence type="ECO:0000256" key="11">
    <source>
        <dbReference type="RuleBase" id="RU003357"/>
    </source>
</evidence>
<evidence type="ECO:0000256" key="3">
    <source>
        <dbReference type="ARBA" id="ARBA00022452"/>
    </source>
</evidence>
<dbReference type="PANTHER" id="PTHR30069:SF29">
    <property type="entry name" value="HEMOGLOBIN AND HEMOGLOBIN-HAPTOGLOBIN-BINDING PROTEIN 1-RELATED"/>
    <property type="match status" value="1"/>
</dbReference>
<evidence type="ECO:0000256" key="5">
    <source>
        <dbReference type="ARBA" id="ARBA00022729"/>
    </source>
</evidence>